<comment type="caution">
    <text evidence="3">The sequence shown here is derived from an EMBL/GenBank/DDBJ whole genome shotgun (WGS) entry which is preliminary data.</text>
</comment>
<evidence type="ECO:0008006" key="5">
    <source>
        <dbReference type="Google" id="ProtNLM"/>
    </source>
</evidence>
<dbReference type="Pfam" id="PF01177">
    <property type="entry name" value="Asp_Glu_race"/>
    <property type="match status" value="1"/>
</dbReference>
<keyword evidence="2" id="KW-0413">Isomerase</keyword>
<evidence type="ECO:0000256" key="1">
    <source>
        <dbReference type="ARBA" id="ARBA00007847"/>
    </source>
</evidence>
<protein>
    <recommendedName>
        <fullName evidence="5">Aspartate racemase</fullName>
    </recommendedName>
</protein>
<name>A0A1T2XLA5_9BACL</name>
<dbReference type="STRING" id="1324314.BVG16_07715"/>
<dbReference type="AlphaFoldDB" id="A0A1T2XLA5"/>
<dbReference type="InterPro" id="IPR004380">
    <property type="entry name" value="Asp_race"/>
</dbReference>
<dbReference type="OrthoDB" id="9803739at2"/>
<dbReference type="PANTHER" id="PTHR21198:SF7">
    <property type="entry name" value="ASPARTATE-GLUTAMATE RACEMASE FAMILY"/>
    <property type="match status" value="1"/>
</dbReference>
<accession>A0A1T2XLA5</accession>
<reference evidence="3 4" key="1">
    <citation type="submission" date="2017-01" db="EMBL/GenBank/DDBJ databases">
        <title>Genome analysis of Paenibacillus selenitrireducens ES3-24.</title>
        <authorList>
            <person name="Xu D."/>
            <person name="Yao R."/>
            <person name="Zheng S."/>
        </authorList>
    </citation>
    <scope>NUCLEOTIDE SEQUENCE [LARGE SCALE GENOMIC DNA]</scope>
    <source>
        <strain evidence="3 4">ES3-24</strain>
    </source>
</reference>
<evidence type="ECO:0000313" key="4">
    <source>
        <dbReference type="Proteomes" id="UP000190188"/>
    </source>
</evidence>
<dbReference type="InterPro" id="IPR001920">
    <property type="entry name" value="Asp/Glu_race"/>
</dbReference>
<gene>
    <name evidence="3" type="ORF">BVG16_07715</name>
</gene>
<dbReference type="PANTHER" id="PTHR21198">
    <property type="entry name" value="GLUTAMATE RACEMASE"/>
    <property type="match status" value="1"/>
</dbReference>
<dbReference type="GO" id="GO:0047661">
    <property type="term" value="F:amino-acid racemase activity"/>
    <property type="evidence" value="ECO:0007669"/>
    <property type="project" value="InterPro"/>
</dbReference>
<keyword evidence="4" id="KW-1185">Reference proteome</keyword>
<evidence type="ECO:0000256" key="2">
    <source>
        <dbReference type="ARBA" id="ARBA00023235"/>
    </source>
</evidence>
<dbReference type="EMBL" id="MSZX01000002">
    <property type="protein sequence ID" value="OPA80595.1"/>
    <property type="molecule type" value="Genomic_DNA"/>
</dbReference>
<dbReference type="SUPFAM" id="SSF53681">
    <property type="entry name" value="Aspartate/glutamate racemase"/>
    <property type="match status" value="2"/>
</dbReference>
<evidence type="ECO:0000313" key="3">
    <source>
        <dbReference type="EMBL" id="OPA80595.1"/>
    </source>
</evidence>
<organism evidence="3 4">
    <name type="scientific">Paenibacillus selenitireducens</name>
    <dbReference type="NCBI Taxonomy" id="1324314"/>
    <lineage>
        <taxon>Bacteria</taxon>
        <taxon>Bacillati</taxon>
        <taxon>Bacillota</taxon>
        <taxon>Bacilli</taxon>
        <taxon>Bacillales</taxon>
        <taxon>Paenibacillaceae</taxon>
        <taxon>Paenibacillus</taxon>
    </lineage>
</organism>
<dbReference type="NCBIfam" id="TIGR00035">
    <property type="entry name" value="asp_race"/>
    <property type="match status" value="1"/>
</dbReference>
<dbReference type="Gene3D" id="3.40.50.1860">
    <property type="match status" value="2"/>
</dbReference>
<dbReference type="Proteomes" id="UP000190188">
    <property type="component" value="Unassembled WGS sequence"/>
</dbReference>
<dbReference type="RefSeq" id="WP_078497936.1">
    <property type="nucleotide sequence ID" value="NZ_MSZX01000002.1"/>
</dbReference>
<proteinExistence type="inferred from homology"/>
<dbReference type="InterPro" id="IPR015942">
    <property type="entry name" value="Asp/Glu/hydantoin_racemase"/>
</dbReference>
<sequence length="250" mass="28395">MFQLGIIGGMGPLATVEFVRRIINYTDANCDQEHIDICVLNVPKIPDRTEAIIHYGISPVKAINKCFVDMVTLGVKSVAIPCNTAHYFVNEFSYPSEINFINLIEETGIFLNSLRLTKKICVLGTQAVAYSKIFNINIKQGVLCYPNDVEQKVLSEIIIKIKSGIKHDDLMNEYNDMLRLIYNRVNGCIFLIACTEISGFLEVTSKYYKCLDTMDILAISSIIKCGYKLNRKNLQEFYLETDSGCFLEYY</sequence>
<comment type="similarity">
    <text evidence="1">Belongs to the aspartate/glutamate racemases family.</text>
</comment>